<evidence type="ECO:0000313" key="3">
    <source>
        <dbReference type="Proteomes" id="UP001187192"/>
    </source>
</evidence>
<proteinExistence type="predicted"/>
<keyword evidence="3" id="KW-1185">Reference proteome</keyword>
<dbReference type="AlphaFoldDB" id="A0AA88CQA0"/>
<protein>
    <submittedName>
        <fullName evidence="2">Uncharacterized protein</fullName>
    </submittedName>
</protein>
<evidence type="ECO:0000256" key="1">
    <source>
        <dbReference type="SAM" id="MobiDB-lite"/>
    </source>
</evidence>
<feature type="region of interest" description="Disordered" evidence="1">
    <location>
        <begin position="1"/>
        <end position="20"/>
    </location>
</feature>
<dbReference type="EMBL" id="BTGU01000001">
    <property type="protein sequence ID" value="GMN25676.1"/>
    <property type="molecule type" value="Genomic_DNA"/>
</dbReference>
<name>A0AA88CQA0_FICCA</name>
<organism evidence="2 3">
    <name type="scientific">Ficus carica</name>
    <name type="common">Common fig</name>
    <dbReference type="NCBI Taxonomy" id="3494"/>
    <lineage>
        <taxon>Eukaryota</taxon>
        <taxon>Viridiplantae</taxon>
        <taxon>Streptophyta</taxon>
        <taxon>Embryophyta</taxon>
        <taxon>Tracheophyta</taxon>
        <taxon>Spermatophyta</taxon>
        <taxon>Magnoliopsida</taxon>
        <taxon>eudicotyledons</taxon>
        <taxon>Gunneridae</taxon>
        <taxon>Pentapetalae</taxon>
        <taxon>rosids</taxon>
        <taxon>fabids</taxon>
        <taxon>Rosales</taxon>
        <taxon>Moraceae</taxon>
        <taxon>Ficeae</taxon>
        <taxon>Ficus</taxon>
    </lineage>
</organism>
<gene>
    <name evidence="2" type="ORF">TIFTF001_001027</name>
</gene>
<evidence type="ECO:0000313" key="2">
    <source>
        <dbReference type="EMBL" id="GMN25676.1"/>
    </source>
</evidence>
<reference evidence="2" key="1">
    <citation type="submission" date="2023-07" db="EMBL/GenBank/DDBJ databases">
        <title>draft genome sequence of fig (Ficus carica).</title>
        <authorList>
            <person name="Takahashi T."/>
            <person name="Nishimura K."/>
        </authorList>
    </citation>
    <scope>NUCLEOTIDE SEQUENCE</scope>
</reference>
<sequence length="85" mass="9144">MPIGHSRVAHASAIPSPDNVVQAPPPCNVSQLVSNLLTQGQQYMPVELTSPRQIYKPVGAGIVGDRWEWGGVGEEVTWRLLGSVL</sequence>
<comment type="caution">
    <text evidence="2">The sequence shown here is derived from an EMBL/GenBank/DDBJ whole genome shotgun (WGS) entry which is preliminary data.</text>
</comment>
<dbReference type="Proteomes" id="UP001187192">
    <property type="component" value="Unassembled WGS sequence"/>
</dbReference>
<accession>A0AA88CQA0</accession>